<dbReference type="CDD" id="cd07346">
    <property type="entry name" value="ABC_6TM_exporters"/>
    <property type="match status" value="1"/>
</dbReference>
<accession>A0ABW4KSZ5</accession>
<dbReference type="InterPro" id="IPR017871">
    <property type="entry name" value="ABC_transporter-like_CS"/>
</dbReference>
<feature type="transmembrane region" description="Helical" evidence="9">
    <location>
        <begin position="55"/>
        <end position="76"/>
    </location>
</feature>
<dbReference type="Pfam" id="PF00664">
    <property type="entry name" value="ABC_membrane"/>
    <property type="match status" value="1"/>
</dbReference>
<organism evidence="12 13">
    <name type="scientific">Ottowia flava</name>
    <dbReference type="NCBI Taxonomy" id="2675430"/>
    <lineage>
        <taxon>Bacteria</taxon>
        <taxon>Pseudomonadati</taxon>
        <taxon>Pseudomonadota</taxon>
        <taxon>Betaproteobacteria</taxon>
        <taxon>Burkholderiales</taxon>
        <taxon>Comamonadaceae</taxon>
        <taxon>Ottowia</taxon>
    </lineage>
</organism>
<dbReference type="GO" id="GO:0005524">
    <property type="term" value="F:ATP binding"/>
    <property type="evidence" value="ECO:0007669"/>
    <property type="project" value="UniProtKB-KW"/>
</dbReference>
<evidence type="ECO:0000256" key="1">
    <source>
        <dbReference type="ARBA" id="ARBA00004651"/>
    </source>
</evidence>
<dbReference type="InterPro" id="IPR039421">
    <property type="entry name" value="Type_1_exporter"/>
</dbReference>
<evidence type="ECO:0000256" key="5">
    <source>
        <dbReference type="ARBA" id="ARBA00022840"/>
    </source>
</evidence>
<feature type="transmembrane region" description="Helical" evidence="9">
    <location>
        <begin position="160"/>
        <end position="180"/>
    </location>
</feature>
<feature type="compositionally biased region" description="Low complexity" evidence="8">
    <location>
        <begin position="597"/>
        <end position="611"/>
    </location>
</feature>
<dbReference type="EMBL" id="JBHUEJ010000021">
    <property type="protein sequence ID" value="MFD1711179.1"/>
    <property type="molecule type" value="Genomic_DNA"/>
</dbReference>
<name>A0ABW4KSZ5_9BURK</name>
<keyword evidence="3 9" id="KW-0812">Transmembrane</keyword>
<dbReference type="Gene3D" id="1.20.1560.10">
    <property type="entry name" value="ABC transporter type 1, transmembrane domain"/>
    <property type="match status" value="1"/>
</dbReference>
<evidence type="ECO:0000256" key="4">
    <source>
        <dbReference type="ARBA" id="ARBA00022741"/>
    </source>
</evidence>
<dbReference type="PROSITE" id="PS50929">
    <property type="entry name" value="ABC_TM1F"/>
    <property type="match status" value="1"/>
</dbReference>
<dbReference type="PANTHER" id="PTHR43394:SF1">
    <property type="entry name" value="ATP-BINDING CASSETTE SUB-FAMILY B MEMBER 10, MITOCHONDRIAL"/>
    <property type="match status" value="1"/>
</dbReference>
<feature type="domain" description="ABC transmembrane type-1" evidence="11">
    <location>
        <begin position="16"/>
        <end position="305"/>
    </location>
</feature>
<dbReference type="InterPro" id="IPR003439">
    <property type="entry name" value="ABC_transporter-like_ATP-bd"/>
</dbReference>
<protein>
    <submittedName>
        <fullName evidence="12">ABC transporter ATP-binding protein</fullName>
    </submittedName>
</protein>
<evidence type="ECO:0000256" key="2">
    <source>
        <dbReference type="ARBA" id="ARBA00022475"/>
    </source>
</evidence>
<evidence type="ECO:0000313" key="13">
    <source>
        <dbReference type="Proteomes" id="UP001597304"/>
    </source>
</evidence>
<feature type="domain" description="ABC transporter" evidence="10">
    <location>
        <begin position="337"/>
        <end position="574"/>
    </location>
</feature>
<reference evidence="13" key="1">
    <citation type="journal article" date="2019" name="Int. J. Syst. Evol. Microbiol.">
        <title>The Global Catalogue of Microorganisms (GCM) 10K type strain sequencing project: providing services to taxonomists for standard genome sequencing and annotation.</title>
        <authorList>
            <consortium name="The Broad Institute Genomics Platform"/>
            <consortium name="The Broad Institute Genome Sequencing Center for Infectious Disease"/>
            <person name="Wu L."/>
            <person name="Ma J."/>
        </authorList>
    </citation>
    <scope>NUCLEOTIDE SEQUENCE [LARGE SCALE GENOMIC DNA]</scope>
    <source>
        <strain evidence="13">LMG 29247</strain>
    </source>
</reference>
<dbReference type="Gene3D" id="3.40.50.300">
    <property type="entry name" value="P-loop containing nucleotide triphosphate hydrolases"/>
    <property type="match status" value="1"/>
</dbReference>
<feature type="transmembrane region" description="Helical" evidence="9">
    <location>
        <begin position="245"/>
        <end position="270"/>
    </location>
</feature>
<dbReference type="InterPro" id="IPR011527">
    <property type="entry name" value="ABC1_TM_dom"/>
</dbReference>
<keyword evidence="2" id="KW-1003">Cell membrane</keyword>
<dbReference type="Pfam" id="PF00005">
    <property type="entry name" value="ABC_tran"/>
    <property type="match status" value="1"/>
</dbReference>
<dbReference type="Proteomes" id="UP001597304">
    <property type="component" value="Unassembled WGS sequence"/>
</dbReference>
<evidence type="ECO:0000256" key="3">
    <source>
        <dbReference type="ARBA" id="ARBA00022692"/>
    </source>
</evidence>
<evidence type="ECO:0000256" key="6">
    <source>
        <dbReference type="ARBA" id="ARBA00022989"/>
    </source>
</evidence>
<dbReference type="PANTHER" id="PTHR43394">
    <property type="entry name" value="ATP-DEPENDENT PERMEASE MDL1, MITOCHONDRIAL"/>
    <property type="match status" value="1"/>
</dbReference>
<proteinExistence type="predicted"/>
<gene>
    <name evidence="12" type="ORF">ACFSF0_11205</name>
</gene>
<evidence type="ECO:0000256" key="7">
    <source>
        <dbReference type="ARBA" id="ARBA00023136"/>
    </source>
</evidence>
<dbReference type="SMART" id="SM00382">
    <property type="entry name" value="AAA"/>
    <property type="match status" value="1"/>
</dbReference>
<evidence type="ECO:0000256" key="8">
    <source>
        <dbReference type="SAM" id="MobiDB-lite"/>
    </source>
</evidence>
<dbReference type="PROSITE" id="PS50893">
    <property type="entry name" value="ABC_TRANSPORTER_2"/>
    <property type="match status" value="1"/>
</dbReference>
<dbReference type="InterPro" id="IPR003593">
    <property type="entry name" value="AAA+_ATPase"/>
</dbReference>
<dbReference type="InterPro" id="IPR036640">
    <property type="entry name" value="ABC1_TM_sf"/>
</dbReference>
<keyword evidence="6 9" id="KW-1133">Transmembrane helix</keyword>
<feature type="compositionally biased region" description="Basic and acidic residues" evidence="8">
    <location>
        <begin position="583"/>
        <end position="596"/>
    </location>
</feature>
<dbReference type="RefSeq" id="WP_147913966.1">
    <property type="nucleotide sequence ID" value="NZ_JBHUEJ010000021.1"/>
</dbReference>
<feature type="transmembrane region" description="Helical" evidence="9">
    <location>
        <begin position="133"/>
        <end position="154"/>
    </location>
</feature>
<feature type="region of interest" description="Disordered" evidence="8">
    <location>
        <begin position="583"/>
        <end position="611"/>
    </location>
</feature>
<comment type="caution">
    <text evidence="12">The sequence shown here is derived from an EMBL/GenBank/DDBJ whole genome shotgun (WGS) entry which is preliminary data.</text>
</comment>
<dbReference type="SUPFAM" id="SSF52540">
    <property type="entry name" value="P-loop containing nucleoside triphosphate hydrolases"/>
    <property type="match status" value="1"/>
</dbReference>
<evidence type="ECO:0000259" key="11">
    <source>
        <dbReference type="PROSITE" id="PS50929"/>
    </source>
</evidence>
<evidence type="ECO:0000259" key="10">
    <source>
        <dbReference type="PROSITE" id="PS50893"/>
    </source>
</evidence>
<dbReference type="PROSITE" id="PS00211">
    <property type="entry name" value="ABC_TRANSPORTER_1"/>
    <property type="match status" value="1"/>
</dbReference>
<dbReference type="InterPro" id="IPR027417">
    <property type="entry name" value="P-loop_NTPase"/>
</dbReference>
<dbReference type="SUPFAM" id="SSF90123">
    <property type="entry name" value="ABC transporter transmembrane region"/>
    <property type="match status" value="1"/>
</dbReference>
<keyword evidence="5 12" id="KW-0067">ATP-binding</keyword>
<evidence type="ECO:0000313" key="12">
    <source>
        <dbReference type="EMBL" id="MFD1711179.1"/>
    </source>
</evidence>
<keyword evidence="4" id="KW-0547">Nucleotide-binding</keyword>
<keyword evidence="7 9" id="KW-0472">Membrane</keyword>
<evidence type="ECO:0000256" key="9">
    <source>
        <dbReference type="SAM" id="Phobius"/>
    </source>
</evidence>
<keyword evidence="13" id="KW-1185">Reference proteome</keyword>
<sequence length="611" mass="67759">MRTLWKYLKPQSRLVALALLLAAISQVLALVDPIIFGKLIDEYATKKGIRPDDELVRGALGLLGIAVAVALGSRAARALQDYVTRMVVQRFGTQLFNDGLRQTMRLNFQEYEDARTGETLALLMRLRTDTERLINSMINVLFASVIGLAFLLWYAVTKSWLLVPVFLIGLVVLGGLSGLLSRQIRSQQRSINRETTRNAGFITESLRNVALIKSLGLTFREVRRMHAKTEEIFALEMAKVKRIRWLSFLQGATLSLLKLSVLFVLLWLIFRNVLSTGELIAMQFISVAILGPLQELGTIILAWREASASLTNYDELMAKPVERRPSDAVPLGPIETLRFDNVVFRHRGATENSIDGVSFSAKLGDTLAFVGPSGSGKSTLVKLLLGLYRPDAGAILFNDIDARRIRYNEARRQVGYVTQETTLFAGTVRENLLFVRPDATDAEMQAALAQAQAAGLVARLPQGLETMIGESGYKLSGGERQRLSIARALLRQPRLLIFDEATSALDSLTEQQVTDTVREVSRGSQQIGILIAHRLSTILHASVIYVLERGRIVEQGTHDALLAHKGLYYAMWRQQIGERESGAMLEERQRKAEKAQLQEAQAALGGADPLP</sequence>
<comment type="subcellular location">
    <subcellularLocation>
        <location evidence="1">Cell membrane</location>
        <topology evidence="1">Multi-pass membrane protein</topology>
    </subcellularLocation>
</comment>